<sequence>MLDDAAAAPVATQRSPLRDFLDRTVATATERPDLLGQRGSAWRFASVTPWVYPAGTGLSLHYDGGNYTGAFTYFLHRTWNVQWGGLLLVLDAERRPSKGPGEERPVAWLDDDVESNEILERGLAQCILPKPNRIVFLAGGTPHMVTRVDPNAGQIVRVSLAGFFGTEMTVKVTPTSCLGRVSEVHRGPFAASIEGGRAVLKAGEGDAAEILIRTDPWGLSALQYIAEREHFAVNEIPGSLNDEERLAMASALLRVKAYKVEVR</sequence>
<reference evidence="2 3" key="1">
    <citation type="submission" date="2021-12" db="EMBL/GenBank/DDBJ databases">
        <title>Discovery of the Pendulisporaceae a myxobacterial family with distinct sporulation behavior and unique specialized metabolism.</title>
        <authorList>
            <person name="Garcia R."/>
            <person name="Popoff A."/>
            <person name="Bader C.D."/>
            <person name="Loehr J."/>
            <person name="Walesch S."/>
            <person name="Walt C."/>
            <person name="Boldt J."/>
            <person name="Bunk B."/>
            <person name="Haeckl F.J.F.P.J."/>
            <person name="Gunesch A.P."/>
            <person name="Birkelbach J."/>
            <person name="Nuebel U."/>
            <person name="Pietschmann T."/>
            <person name="Bach T."/>
            <person name="Mueller R."/>
        </authorList>
    </citation>
    <scope>NUCLEOTIDE SEQUENCE [LARGE SCALE GENOMIC DNA]</scope>
    <source>
        <strain evidence="2 3">MSr12523</strain>
    </source>
</reference>
<name>A0ABZ2KQ11_9BACT</name>
<evidence type="ECO:0000259" key="1">
    <source>
        <dbReference type="Pfam" id="PF13640"/>
    </source>
</evidence>
<organism evidence="2 3">
    <name type="scientific">Pendulispora brunnea</name>
    <dbReference type="NCBI Taxonomy" id="2905690"/>
    <lineage>
        <taxon>Bacteria</taxon>
        <taxon>Pseudomonadati</taxon>
        <taxon>Myxococcota</taxon>
        <taxon>Myxococcia</taxon>
        <taxon>Myxococcales</taxon>
        <taxon>Sorangiineae</taxon>
        <taxon>Pendulisporaceae</taxon>
        <taxon>Pendulispora</taxon>
    </lineage>
</organism>
<dbReference type="Pfam" id="PF13640">
    <property type="entry name" value="2OG-FeII_Oxy_3"/>
    <property type="match status" value="1"/>
</dbReference>
<evidence type="ECO:0000313" key="2">
    <source>
        <dbReference type="EMBL" id="WXA99155.1"/>
    </source>
</evidence>
<dbReference type="Proteomes" id="UP001379533">
    <property type="component" value="Chromosome"/>
</dbReference>
<feature type="domain" description="Prolyl 4-hydroxylase alpha subunit Fe(2+) 2OG dioxygenase" evidence="1">
    <location>
        <begin position="51"/>
        <end position="164"/>
    </location>
</feature>
<keyword evidence="3" id="KW-1185">Reference proteome</keyword>
<dbReference type="Gene3D" id="2.60.120.620">
    <property type="entry name" value="q2cbj1_9rhob like domain"/>
    <property type="match status" value="1"/>
</dbReference>
<evidence type="ECO:0000313" key="3">
    <source>
        <dbReference type="Proteomes" id="UP001379533"/>
    </source>
</evidence>
<gene>
    <name evidence="2" type="ORF">LZC95_20320</name>
</gene>
<dbReference type="InterPro" id="IPR044862">
    <property type="entry name" value="Pro_4_hyd_alph_FE2OG_OXY"/>
</dbReference>
<protein>
    <submittedName>
        <fullName evidence="2">2OG-Fe(II) oxygenase</fullName>
    </submittedName>
</protein>
<proteinExistence type="predicted"/>
<accession>A0ABZ2KQ11</accession>
<dbReference type="EMBL" id="CP089982">
    <property type="protein sequence ID" value="WXA99155.1"/>
    <property type="molecule type" value="Genomic_DNA"/>
</dbReference>
<dbReference type="RefSeq" id="WP_394849788.1">
    <property type="nucleotide sequence ID" value="NZ_CP089982.1"/>
</dbReference>